<evidence type="ECO:0000256" key="4">
    <source>
        <dbReference type="ARBA" id="ARBA00023004"/>
    </source>
</evidence>
<sequence length="42" mass="4673">YEYDPSLGDSEGDINPGTTFEKIPEDWTCPACGEGKDMFIED</sequence>
<dbReference type="PANTHER" id="PTHR47627">
    <property type="entry name" value="RUBREDOXIN"/>
    <property type="match status" value="1"/>
</dbReference>
<gene>
    <name evidence="7" type="ORF">CFSAN001627_02130</name>
</gene>
<dbReference type="PROSITE" id="PS50903">
    <property type="entry name" value="RUBREDOXIN_LIKE"/>
    <property type="match status" value="1"/>
</dbReference>
<evidence type="ECO:0000259" key="6">
    <source>
        <dbReference type="PROSITE" id="PS50903"/>
    </source>
</evidence>
<dbReference type="Gene3D" id="2.20.28.10">
    <property type="match status" value="1"/>
</dbReference>
<dbReference type="Pfam" id="PF00301">
    <property type="entry name" value="Rubredoxin"/>
    <property type="match status" value="1"/>
</dbReference>
<evidence type="ECO:0000256" key="3">
    <source>
        <dbReference type="ARBA" id="ARBA00022982"/>
    </source>
</evidence>
<evidence type="ECO:0000313" key="8">
    <source>
        <dbReference type="Proteomes" id="UP000011944"/>
    </source>
</evidence>
<evidence type="ECO:0000256" key="1">
    <source>
        <dbReference type="ARBA" id="ARBA00022448"/>
    </source>
</evidence>
<keyword evidence="3" id="KW-0249">Electron transport</keyword>
<keyword evidence="1" id="KW-0813">Transport</keyword>
<dbReference type="PANTHER" id="PTHR47627:SF1">
    <property type="entry name" value="RUBREDOXIN-1-RELATED"/>
    <property type="match status" value="1"/>
</dbReference>
<dbReference type="SUPFAM" id="SSF57802">
    <property type="entry name" value="Rubredoxin-like"/>
    <property type="match status" value="1"/>
</dbReference>
<dbReference type="AlphaFoldDB" id="M1ZTQ5"/>
<reference evidence="7 8" key="2">
    <citation type="submission" date="2013-03" db="EMBL/GenBank/DDBJ databases">
        <title>Diversity in Clostridium botulinum.</title>
        <authorList>
            <person name="Timme R.E."/>
            <person name="Allard M."/>
            <person name="Luo Y."/>
            <person name="Strain E."/>
            <person name="Gonzalez-Escalona N."/>
            <person name="Brown E."/>
        </authorList>
    </citation>
    <scope>NUCLEOTIDE SEQUENCE [LARGE SCALE GENOMIC DNA]</scope>
    <source>
        <strain evidence="7 8">CFSAN001627</strain>
    </source>
</reference>
<keyword evidence="2" id="KW-0479">Metal-binding</keyword>
<evidence type="ECO:0000256" key="5">
    <source>
        <dbReference type="SAM" id="MobiDB-lite"/>
    </source>
</evidence>
<evidence type="ECO:0000256" key="2">
    <source>
        <dbReference type="ARBA" id="ARBA00022723"/>
    </source>
</evidence>
<dbReference type="InterPro" id="IPR018527">
    <property type="entry name" value="Rubredoxin_Fe_BS"/>
</dbReference>
<dbReference type="InterPro" id="IPR024934">
    <property type="entry name" value="Rubredoxin-like_dom"/>
</dbReference>
<dbReference type="EMBL" id="AMXI01000119">
    <property type="protein sequence ID" value="EKN43197.1"/>
    <property type="molecule type" value="Genomic_DNA"/>
</dbReference>
<feature type="domain" description="Rubredoxin-like" evidence="6">
    <location>
        <begin position="1"/>
        <end position="42"/>
    </location>
</feature>
<dbReference type="InterPro" id="IPR050526">
    <property type="entry name" value="Rubredoxin_ET"/>
</dbReference>
<evidence type="ECO:0000313" key="7">
    <source>
        <dbReference type="EMBL" id="EKN43197.1"/>
    </source>
</evidence>
<dbReference type="GO" id="GO:0005506">
    <property type="term" value="F:iron ion binding"/>
    <property type="evidence" value="ECO:0007669"/>
    <property type="project" value="InterPro"/>
</dbReference>
<protein>
    <submittedName>
        <fullName evidence="7">Acyl-CoA dehydrogenase family protein/electron transfer protein</fullName>
    </submittedName>
</protein>
<organism evidence="7 8">
    <name type="scientific">Clostridium botulinum CFSAN001627</name>
    <dbReference type="NCBI Taxonomy" id="1232189"/>
    <lineage>
        <taxon>Bacteria</taxon>
        <taxon>Bacillati</taxon>
        <taxon>Bacillota</taxon>
        <taxon>Clostridia</taxon>
        <taxon>Eubacteriales</taxon>
        <taxon>Clostridiaceae</taxon>
        <taxon>Clostridium</taxon>
    </lineage>
</organism>
<dbReference type="Proteomes" id="UP000011944">
    <property type="component" value="Unassembled WGS sequence"/>
</dbReference>
<accession>M1ZTQ5</accession>
<name>M1ZTQ5_CLOBO</name>
<comment type="caution">
    <text evidence="7">The sequence shown here is derived from an EMBL/GenBank/DDBJ whole genome shotgun (WGS) entry which is preliminary data.</text>
</comment>
<dbReference type="PROSITE" id="PS00202">
    <property type="entry name" value="RUBREDOXIN"/>
    <property type="match status" value="1"/>
</dbReference>
<dbReference type="GO" id="GO:0009055">
    <property type="term" value="F:electron transfer activity"/>
    <property type="evidence" value="ECO:0007669"/>
    <property type="project" value="TreeGrafter"/>
</dbReference>
<reference evidence="7 8" key="1">
    <citation type="submission" date="2012-10" db="EMBL/GenBank/DDBJ databases">
        <authorList>
            <person name="Strain E.A."/>
            <person name="Brown E."/>
            <person name="Allard M.W."/>
            <person name="Gonzalez-Escalona N."/>
            <person name="Timme R."/>
        </authorList>
    </citation>
    <scope>NUCLEOTIDE SEQUENCE [LARGE SCALE GENOMIC DNA]</scope>
    <source>
        <strain evidence="7 8">CFSAN001627</strain>
    </source>
</reference>
<keyword evidence="4" id="KW-0408">Iron</keyword>
<dbReference type="InterPro" id="IPR024935">
    <property type="entry name" value="Rubredoxin_dom"/>
</dbReference>
<dbReference type="CDD" id="cd00730">
    <property type="entry name" value="rubredoxin"/>
    <property type="match status" value="1"/>
</dbReference>
<dbReference type="GO" id="GO:0043448">
    <property type="term" value="P:alkane catabolic process"/>
    <property type="evidence" value="ECO:0007669"/>
    <property type="project" value="TreeGrafter"/>
</dbReference>
<feature type="region of interest" description="Disordered" evidence="5">
    <location>
        <begin position="1"/>
        <end position="26"/>
    </location>
</feature>
<proteinExistence type="predicted"/>
<feature type="non-terminal residue" evidence="7">
    <location>
        <position position="1"/>
    </location>
</feature>